<keyword evidence="2" id="KW-1185">Reference proteome</keyword>
<name>A0ABX7I3E9_9BACT</name>
<sequence length="155" mass="17784">MDELKDIVKEVAGIWRMHKRQEALFRAAMALDTTRPLRVICGSCYMTSLLFQSEMRQLYESLKCCLTDGDLSSILLLDDEAGNSDADCWMVISRCLEHDELLIRMYQSLLAKVDEESECWRMCHEHLEKLTGCHDKLAAESRDLIMEHSSHASVA</sequence>
<accession>A0ABX7I3E9</accession>
<reference evidence="1 2" key="1">
    <citation type="submission" date="2020-06" db="EMBL/GenBank/DDBJ databases">
        <title>Dyadobacter sandarakinus sp. nov., isolated from the soil of the Arctic Yellow River Station.</title>
        <authorList>
            <person name="Zhang Y."/>
            <person name="Peng F."/>
        </authorList>
    </citation>
    <scope>NUCLEOTIDE SEQUENCE [LARGE SCALE GENOMIC DNA]</scope>
    <source>
        <strain evidence="1 2">Q3-56</strain>
    </source>
</reference>
<evidence type="ECO:0000313" key="1">
    <source>
        <dbReference type="EMBL" id="QRR00325.1"/>
    </source>
</evidence>
<gene>
    <name evidence="1" type="ORF">HWI92_05090</name>
</gene>
<dbReference type="Proteomes" id="UP000612680">
    <property type="component" value="Chromosome"/>
</dbReference>
<dbReference type="RefSeq" id="WP_204661269.1">
    <property type="nucleotide sequence ID" value="NZ_CP056775.1"/>
</dbReference>
<organism evidence="1 2">
    <name type="scientific">Dyadobacter sandarakinus</name>
    <dbReference type="NCBI Taxonomy" id="2747268"/>
    <lineage>
        <taxon>Bacteria</taxon>
        <taxon>Pseudomonadati</taxon>
        <taxon>Bacteroidota</taxon>
        <taxon>Cytophagia</taxon>
        <taxon>Cytophagales</taxon>
        <taxon>Spirosomataceae</taxon>
        <taxon>Dyadobacter</taxon>
    </lineage>
</organism>
<protein>
    <recommendedName>
        <fullName evidence="3">Ferritin-like metal-binding protein YciE</fullName>
    </recommendedName>
</protein>
<proteinExistence type="predicted"/>
<evidence type="ECO:0008006" key="3">
    <source>
        <dbReference type="Google" id="ProtNLM"/>
    </source>
</evidence>
<evidence type="ECO:0000313" key="2">
    <source>
        <dbReference type="Proteomes" id="UP000612680"/>
    </source>
</evidence>
<dbReference type="EMBL" id="CP056775">
    <property type="protein sequence ID" value="QRR00325.1"/>
    <property type="molecule type" value="Genomic_DNA"/>
</dbReference>